<dbReference type="Pfam" id="PF00743">
    <property type="entry name" value="FMO-like"/>
    <property type="match status" value="2"/>
</dbReference>
<dbReference type="Proteomes" id="UP000593567">
    <property type="component" value="Unassembled WGS sequence"/>
</dbReference>
<dbReference type="GO" id="GO:0050660">
    <property type="term" value="F:flavin adenine dinucleotide binding"/>
    <property type="evidence" value="ECO:0007669"/>
    <property type="project" value="InterPro"/>
</dbReference>
<evidence type="ECO:0000256" key="2">
    <source>
        <dbReference type="ARBA" id="ARBA00009183"/>
    </source>
</evidence>
<evidence type="ECO:0000256" key="1">
    <source>
        <dbReference type="ARBA" id="ARBA00001974"/>
    </source>
</evidence>
<dbReference type="InterPro" id="IPR050346">
    <property type="entry name" value="FMO-like"/>
</dbReference>
<dbReference type="OrthoDB" id="66881at2759"/>
<dbReference type="EMBL" id="VXIV02002966">
    <property type="protein sequence ID" value="KAF6021762.1"/>
    <property type="molecule type" value="Genomic_DNA"/>
</dbReference>
<comment type="caution">
    <text evidence="9">The sequence shown here is derived from an EMBL/GenBank/DDBJ whole genome shotgun (WGS) entry which is preliminary data.</text>
</comment>
<gene>
    <name evidence="9" type="ORF">EB796_019934</name>
</gene>
<evidence type="ECO:0000256" key="7">
    <source>
        <dbReference type="ARBA" id="ARBA00023033"/>
    </source>
</evidence>
<dbReference type="InterPro" id="IPR036188">
    <property type="entry name" value="FAD/NAD-bd_sf"/>
</dbReference>
<dbReference type="Gene3D" id="3.50.50.60">
    <property type="entry name" value="FAD/NAD(P)-binding domain"/>
    <property type="match status" value="2"/>
</dbReference>
<keyword evidence="3 8" id="KW-0285">Flavoprotein</keyword>
<proteinExistence type="inferred from homology"/>
<dbReference type="PRINTS" id="PR00370">
    <property type="entry name" value="FMOXYGENASE"/>
</dbReference>
<keyword evidence="10" id="KW-1185">Reference proteome</keyword>
<reference evidence="9" key="1">
    <citation type="submission" date="2020-06" db="EMBL/GenBank/DDBJ databases">
        <title>Draft genome of Bugula neritina, a colonial animal packing powerful symbionts and potential medicines.</title>
        <authorList>
            <person name="Rayko M."/>
        </authorList>
    </citation>
    <scope>NUCLEOTIDE SEQUENCE [LARGE SCALE GENOMIC DNA]</scope>
    <source>
        <strain evidence="9">Kwan_BN1</strain>
    </source>
</reference>
<evidence type="ECO:0000256" key="6">
    <source>
        <dbReference type="ARBA" id="ARBA00023002"/>
    </source>
</evidence>
<organism evidence="9 10">
    <name type="scientific">Bugula neritina</name>
    <name type="common">Brown bryozoan</name>
    <name type="synonym">Sertularia neritina</name>
    <dbReference type="NCBI Taxonomy" id="10212"/>
    <lineage>
        <taxon>Eukaryota</taxon>
        <taxon>Metazoa</taxon>
        <taxon>Spiralia</taxon>
        <taxon>Lophotrochozoa</taxon>
        <taxon>Bryozoa</taxon>
        <taxon>Gymnolaemata</taxon>
        <taxon>Cheilostomatida</taxon>
        <taxon>Flustrina</taxon>
        <taxon>Buguloidea</taxon>
        <taxon>Bugulidae</taxon>
        <taxon>Bugula</taxon>
    </lineage>
</organism>
<sequence length="426" mass="48871">MKEVVVIGAGPAGLSTIKSLSEYKDELNITAYEISDRIGGVWVNRDPYKHTATFDSLRANNTKEMLGHPDFPLPSDIQESFIPRSMVLDYLENFANHFQLKQFIKFRHTVLNVDILSSVNGVEKWNVMVRNEETGAVTNKKCDAVLVATGHETEMHIPEFEGMKTFTGEIIHTRYFQDSTYYIGKTVVLVGAGFSGLDIFTEIHAVAKKIYLSHHDERIKATLPENAEYVPDVARLDGDDIIFTDGRVVQADIILLATGYRYDFPFLSENCRPVVKDDHVTNIYRMMVDIEHPSLYYIGLNKLGMPFREFSMQADLATAFITGRIPAVSKEEMQKEYEERYKKYVTDPGLRPKDFHIVCLTQFEYADTIMEQSGRQKPGRVVSEKIYRRVMGNALKNFLKFKKSIYRLVDEENFEVVYEDPVYSKP</sequence>
<keyword evidence="7 8" id="KW-0503">Monooxygenase</keyword>
<evidence type="ECO:0000256" key="8">
    <source>
        <dbReference type="RuleBase" id="RU361177"/>
    </source>
</evidence>
<dbReference type="GO" id="GO:0050661">
    <property type="term" value="F:NADP binding"/>
    <property type="evidence" value="ECO:0007669"/>
    <property type="project" value="InterPro"/>
</dbReference>
<evidence type="ECO:0000256" key="4">
    <source>
        <dbReference type="ARBA" id="ARBA00022827"/>
    </source>
</evidence>
<evidence type="ECO:0000256" key="3">
    <source>
        <dbReference type="ARBA" id="ARBA00022630"/>
    </source>
</evidence>
<dbReference type="InterPro" id="IPR020946">
    <property type="entry name" value="Flavin_mOase-like"/>
</dbReference>
<evidence type="ECO:0000313" key="10">
    <source>
        <dbReference type="Proteomes" id="UP000593567"/>
    </source>
</evidence>
<dbReference type="GO" id="GO:0004499">
    <property type="term" value="F:N,N-dimethylaniline monooxygenase activity"/>
    <property type="evidence" value="ECO:0007669"/>
    <property type="project" value="InterPro"/>
</dbReference>
<dbReference type="EC" id="1.-.-.-" evidence="8"/>
<dbReference type="InterPro" id="IPR000960">
    <property type="entry name" value="Flavin_mOase"/>
</dbReference>
<dbReference type="AlphaFoldDB" id="A0A7J7J6H3"/>
<comment type="cofactor">
    <cofactor evidence="1 8">
        <name>FAD</name>
        <dbReference type="ChEBI" id="CHEBI:57692"/>
    </cofactor>
</comment>
<dbReference type="PANTHER" id="PTHR23023">
    <property type="entry name" value="DIMETHYLANILINE MONOOXYGENASE"/>
    <property type="match status" value="1"/>
</dbReference>
<keyword evidence="5" id="KW-0521">NADP</keyword>
<dbReference type="SUPFAM" id="SSF51905">
    <property type="entry name" value="FAD/NAD(P)-binding domain"/>
    <property type="match status" value="2"/>
</dbReference>
<accession>A0A7J7J6H3</accession>
<evidence type="ECO:0000313" key="9">
    <source>
        <dbReference type="EMBL" id="KAF6021762.1"/>
    </source>
</evidence>
<dbReference type="PIRSF" id="PIRSF000332">
    <property type="entry name" value="FMO"/>
    <property type="match status" value="1"/>
</dbReference>
<keyword evidence="4 8" id="KW-0274">FAD</keyword>
<evidence type="ECO:0000256" key="5">
    <source>
        <dbReference type="ARBA" id="ARBA00022857"/>
    </source>
</evidence>
<comment type="similarity">
    <text evidence="2 8">Belongs to the FMO family.</text>
</comment>
<name>A0A7J7J6H3_BUGNE</name>
<keyword evidence="6 8" id="KW-0560">Oxidoreductase</keyword>
<protein>
    <recommendedName>
        <fullName evidence="8">Flavin-containing monooxygenase</fullName>
        <ecNumber evidence="8">1.-.-.-</ecNumber>
    </recommendedName>
</protein>
<dbReference type="FunFam" id="3.50.50.60:FF:000138">
    <property type="entry name" value="Flavin-containing monooxygenase"/>
    <property type="match status" value="1"/>
</dbReference>